<gene>
    <name evidence="1" type="ORF">ACFPFO_14140</name>
</gene>
<dbReference type="EMBL" id="JBHSJG010000037">
    <property type="protein sequence ID" value="MFC4988884.1"/>
    <property type="molecule type" value="Genomic_DNA"/>
</dbReference>
<organism evidence="1 2">
    <name type="scientific">Saliphagus infecundisoli</name>
    <dbReference type="NCBI Taxonomy" id="1849069"/>
    <lineage>
        <taxon>Archaea</taxon>
        <taxon>Methanobacteriati</taxon>
        <taxon>Methanobacteriota</taxon>
        <taxon>Stenosarchaea group</taxon>
        <taxon>Halobacteria</taxon>
        <taxon>Halobacteriales</taxon>
        <taxon>Natrialbaceae</taxon>
        <taxon>Saliphagus</taxon>
    </lineage>
</organism>
<name>A0ABD5QIK9_9EURY</name>
<dbReference type="RefSeq" id="WP_224830035.1">
    <property type="nucleotide sequence ID" value="NZ_JAIVEF010000035.1"/>
</dbReference>
<sequence length="55" mass="5810">MQQLDEESPELEPVLAALEGDDCTHCDSGTLTRDVYKGDDAVVCEACGVPGARSL</sequence>
<reference evidence="1 2" key="1">
    <citation type="journal article" date="2019" name="Int. J. Syst. Evol. Microbiol.">
        <title>The Global Catalogue of Microorganisms (GCM) 10K type strain sequencing project: providing services to taxonomists for standard genome sequencing and annotation.</title>
        <authorList>
            <consortium name="The Broad Institute Genomics Platform"/>
            <consortium name="The Broad Institute Genome Sequencing Center for Infectious Disease"/>
            <person name="Wu L."/>
            <person name="Ma J."/>
        </authorList>
    </citation>
    <scope>NUCLEOTIDE SEQUENCE [LARGE SCALE GENOMIC DNA]</scope>
    <source>
        <strain evidence="1 2">CGMCC 1.15824</strain>
    </source>
</reference>
<proteinExistence type="predicted"/>
<dbReference type="InterPro" id="IPR049681">
    <property type="entry name" value="HVO_A0556-like"/>
</dbReference>
<keyword evidence="2" id="KW-1185">Reference proteome</keyword>
<dbReference type="AlphaFoldDB" id="A0ABD5QIK9"/>
<comment type="caution">
    <text evidence="1">The sequence shown here is derived from an EMBL/GenBank/DDBJ whole genome shotgun (WGS) entry which is preliminary data.</text>
</comment>
<evidence type="ECO:0000313" key="1">
    <source>
        <dbReference type="EMBL" id="MFC4988884.1"/>
    </source>
</evidence>
<dbReference type="Proteomes" id="UP001595925">
    <property type="component" value="Unassembled WGS sequence"/>
</dbReference>
<protein>
    <submittedName>
        <fullName evidence="1">HVO_A0556 family zinc finger protein</fullName>
    </submittedName>
</protein>
<dbReference type="NCBIfam" id="NF041921">
    <property type="entry name" value="HVO_A0556"/>
    <property type="match status" value="1"/>
</dbReference>
<accession>A0ABD5QIK9</accession>
<evidence type="ECO:0000313" key="2">
    <source>
        <dbReference type="Proteomes" id="UP001595925"/>
    </source>
</evidence>